<feature type="domain" description="Hcy-binding" evidence="7">
    <location>
        <begin position="105"/>
        <end position="399"/>
    </location>
</feature>
<comment type="cofactor">
    <cofactor evidence="5">
        <name>Zn(2+)</name>
        <dbReference type="ChEBI" id="CHEBI:29105"/>
    </cofactor>
</comment>
<evidence type="ECO:0000313" key="8">
    <source>
        <dbReference type="EMBL" id="AXE23478.1"/>
    </source>
</evidence>
<feature type="compositionally biased region" description="Low complexity" evidence="6">
    <location>
        <begin position="80"/>
        <end position="98"/>
    </location>
</feature>
<dbReference type="PROSITE" id="PS50970">
    <property type="entry name" value="HCY"/>
    <property type="match status" value="1"/>
</dbReference>
<feature type="binding site" evidence="5">
    <location>
        <position position="385"/>
    </location>
    <ligand>
        <name>Zn(2+)</name>
        <dbReference type="ChEBI" id="CHEBI:29105"/>
    </ligand>
</feature>
<evidence type="ECO:0000256" key="5">
    <source>
        <dbReference type="PROSITE-ProRule" id="PRU00333"/>
    </source>
</evidence>
<dbReference type="Gene3D" id="3.20.20.330">
    <property type="entry name" value="Homocysteine-binding-like domain"/>
    <property type="match status" value="1"/>
</dbReference>
<dbReference type="NCBIfam" id="NF007020">
    <property type="entry name" value="PRK09485.1"/>
    <property type="match status" value="1"/>
</dbReference>
<dbReference type="PANTHER" id="PTHR46015:SF1">
    <property type="entry name" value="HOMOCYSTEINE S-METHYLTRANSFERASE-LIKE ISOFORM 1"/>
    <property type="match status" value="1"/>
</dbReference>
<sequence>MAASSAPALPRAEGGSGRAGGRAAGARAGRSGSDRGNDSRRRLVTGRGRGRLPVDGDSPCGGGEVQDGWRGTRRARRTPPHTAGSSGSSGSAGPAGAVGGVTRATAPFADALAARALVLDGGLSNQLADQGCELSGGLWTGRVLAERPDQVQAAHTAYAQAGAEVLITASYQVGYEAFAARGRGRAETTGLLHRSVRLAARAADAAGHDVWVAASVGPYGAVLADGSEYRGRYGLSRRQLAAFHRPRIEALLSAGPDVLAVETVPDADEAEAVLGVLAETGARAWLSYTVADGRTRAGGPLAEAFALAGESPQVVAVGVNCCDPRDVLPALEEAASATGKPLLAYPNDGSAWDAAAAIWEHPAAPAPWPVRAWQRTGARLLGGCCRIGPRRIAALAAAVHGTPPDRPRGTAAPGK</sequence>
<feature type="binding site" evidence="5">
    <location>
        <position position="321"/>
    </location>
    <ligand>
        <name>Zn(2+)</name>
        <dbReference type="ChEBI" id="CHEBI:29105"/>
    </ligand>
</feature>
<keyword evidence="9" id="KW-1185">Reference proteome</keyword>
<evidence type="ECO:0000256" key="3">
    <source>
        <dbReference type="ARBA" id="ARBA00022723"/>
    </source>
</evidence>
<gene>
    <name evidence="8" type="ORF">C0216_08385</name>
</gene>
<dbReference type="GO" id="GO:0046872">
    <property type="term" value="F:metal ion binding"/>
    <property type="evidence" value="ECO:0007669"/>
    <property type="project" value="UniProtKB-KW"/>
</dbReference>
<dbReference type="Proteomes" id="UP000252004">
    <property type="component" value="Chromosome"/>
</dbReference>
<evidence type="ECO:0000259" key="7">
    <source>
        <dbReference type="PROSITE" id="PS50970"/>
    </source>
</evidence>
<keyword evidence="2 5" id="KW-0808">Transferase</keyword>
<feature type="binding site" evidence="5">
    <location>
        <position position="384"/>
    </location>
    <ligand>
        <name>Zn(2+)</name>
        <dbReference type="ChEBI" id="CHEBI:29105"/>
    </ligand>
</feature>
<protein>
    <submittedName>
        <fullName evidence="8">Homocysteine S-methyltransferase</fullName>
        <ecNumber evidence="8">2.1.1.10</ecNumber>
    </submittedName>
</protein>
<feature type="compositionally biased region" description="Gly residues" evidence="6">
    <location>
        <begin position="14"/>
        <end position="23"/>
    </location>
</feature>
<dbReference type="GO" id="GO:0009086">
    <property type="term" value="P:methionine biosynthetic process"/>
    <property type="evidence" value="ECO:0007669"/>
    <property type="project" value="TreeGrafter"/>
</dbReference>
<name>A0A344TXV7_9ACTN</name>
<dbReference type="OrthoDB" id="9803687at2"/>
<dbReference type="EC" id="2.1.1.10" evidence="8"/>
<dbReference type="KEGG" id="sgz:C0216_08385"/>
<accession>A0A344TXV7</accession>
<dbReference type="InterPro" id="IPR051486">
    <property type="entry name" value="Hcy_S-methyltransferase"/>
</dbReference>
<keyword evidence="1 5" id="KW-0489">Methyltransferase</keyword>
<evidence type="ECO:0000256" key="1">
    <source>
        <dbReference type="ARBA" id="ARBA00022603"/>
    </source>
</evidence>
<dbReference type="EMBL" id="CP030862">
    <property type="protein sequence ID" value="AXE23478.1"/>
    <property type="molecule type" value="Genomic_DNA"/>
</dbReference>
<feature type="region of interest" description="Disordered" evidence="6">
    <location>
        <begin position="1"/>
        <end position="98"/>
    </location>
</feature>
<dbReference type="InterPro" id="IPR036589">
    <property type="entry name" value="HCY_dom_sf"/>
</dbReference>
<dbReference type="AlphaFoldDB" id="A0A344TXV7"/>
<dbReference type="GO" id="GO:0008898">
    <property type="term" value="F:S-adenosylmethionine-homocysteine S-methyltransferase activity"/>
    <property type="evidence" value="ECO:0007669"/>
    <property type="project" value="TreeGrafter"/>
</dbReference>
<evidence type="ECO:0000313" key="9">
    <source>
        <dbReference type="Proteomes" id="UP000252004"/>
    </source>
</evidence>
<feature type="compositionally biased region" description="Basic and acidic residues" evidence="6">
    <location>
        <begin position="32"/>
        <end position="41"/>
    </location>
</feature>
<dbReference type="GO" id="GO:0033528">
    <property type="term" value="P:S-methylmethionine cycle"/>
    <property type="evidence" value="ECO:0007669"/>
    <property type="project" value="TreeGrafter"/>
</dbReference>
<dbReference type="SUPFAM" id="SSF82282">
    <property type="entry name" value="Homocysteine S-methyltransferase"/>
    <property type="match status" value="1"/>
</dbReference>
<dbReference type="Pfam" id="PF02574">
    <property type="entry name" value="S-methyl_trans"/>
    <property type="match status" value="1"/>
</dbReference>
<proteinExistence type="predicted"/>
<evidence type="ECO:0000256" key="6">
    <source>
        <dbReference type="SAM" id="MobiDB-lite"/>
    </source>
</evidence>
<evidence type="ECO:0000256" key="4">
    <source>
        <dbReference type="ARBA" id="ARBA00022833"/>
    </source>
</evidence>
<evidence type="ECO:0000256" key="2">
    <source>
        <dbReference type="ARBA" id="ARBA00022679"/>
    </source>
</evidence>
<organism evidence="8 9">
    <name type="scientific">Streptomyces globosus</name>
    <dbReference type="NCBI Taxonomy" id="68209"/>
    <lineage>
        <taxon>Bacteria</taxon>
        <taxon>Bacillati</taxon>
        <taxon>Actinomycetota</taxon>
        <taxon>Actinomycetes</taxon>
        <taxon>Kitasatosporales</taxon>
        <taxon>Streptomycetaceae</taxon>
        <taxon>Streptomyces</taxon>
    </lineage>
</organism>
<dbReference type="GO" id="GO:0032259">
    <property type="term" value="P:methylation"/>
    <property type="evidence" value="ECO:0007669"/>
    <property type="project" value="UniProtKB-KW"/>
</dbReference>
<dbReference type="PANTHER" id="PTHR46015">
    <property type="entry name" value="ZGC:172121"/>
    <property type="match status" value="1"/>
</dbReference>
<reference evidence="8 9" key="1">
    <citation type="submission" date="2018-01" db="EMBL/GenBank/DDBJ databases">
        <title>Draft genome Sequence of streptomyces globosus LZH-48.</title>
        <authorList>
            <person name="Ran K."/>
            <person name="Li Z."/>
            <person name="Wei S."/>
            <person name="Dong R."/>
        </authorList>
    </citation>
    <scope>NUCLEOTIDE SEQUENCE [LARGE SCALE GENOMIC DNA]</scope>
    <source>
        <strain evidence="8 9">LZH-48</strain>
    </source>
</reference>
<keyword evidence="3 5" id="KW-0479">Metal-binding</keyword>
<dbReference type="InterPro" id="IPR003726">
    <property type="entry name" value="HCY_dom"/>
</dbReference>
<keyword evidence="4 5" id="KW-0862">Zinc</keyword>